<comment type="caution">
    <text evidence="6">The sequence shown here is derived from an EMBL/GenBank/DDBJ whole genome shotgun (WGS) entry which is preliminary data.</text>
</comment>
<feature type="signal peptide" evidence="5">
    <location>
        <begin position="1"/>
        <end position="24"/>
    </location>
</feature>
<gene>
    <name evidence="6" type="ORF">D3877_13195</name>
</gene>
<keyword evidence="4 5" id="KW-0732">Signal</keyword>
<dbReference type="SUPFAM" id="SSF53850">
    <property type="entry name" value="Periplasmic binding protein-like II"/>
    <property type="match status" value="1"/>
</dbReference>
<comment type="subcellular location">
    <subcellularLocation>
        <location evidence="1">Periplasm</location>
    </subcellularLocation>
</comment>
<evidence type="ECO:0000256" key="5">
    <source>
        <dbReference type="SAM" id="SignalP"/>
    </source>
</evidence>
<dbReference type="Gene3D" id="3.40.190.10">
    <property type="entry name" value="Periplasmic binding protein-like II"/>
    <property type="match status" value="2"/>
</dbReference>
<keyword evidence="3" id="KW-0813">Transport</keyword>
<accession>A0A418VYZ9</accession>
<protein>
    <submittedName>
        <fullName evidence="6">Extracellular solute-binding protein</fullName>
    </submittedName>
</protein>
<evidence type="ECO:0000313" key="6">
    <source>
        <dbReference type="EMBL" id="RJF82345.1"/>
    </source>
</evidence>
<dbReference type="GO" id="GO:0042597">
    <property type="term" value="C:periplasmic space"/>
    <property type="evidence" value="ECO:0007669"/>
    <property type="project" value="UniProtKB-SubCell"/>
</dbReference>
<dbReference type="InterPro" id="IPR050490">
    <property type="entry name" value="Bact_solute-bd_prot1"/>
</dbReference>
<dbReference type="Pfam" id="PF01547">
    <property type="entry name" value="SBP_bac_1"/>
    <property type="match status" value="1"/>
</dbReference>
<evidence type="ECO:0000256" key="4">
    <source>
        <dbReference type="ARBA" id="ARBA00022729"/>
    </source>
</evidence>
<evidence type="ECO:0000256" key="2">
    <source>
        <dbReference type="ARBA" id="ARBA00008520"/>
    </source>
</evidence>
<dbReference type="RefSeq" id="WP_119832422.1">
    <property type="nucleotide sequence ID" value="NZ_QYUL01000002.1"/>
</dbReference>
<name>A0A418VYZ9_9PROT</name>
<sequence length="485" mass="52988">MKSWLLATTTAVTLSIAGSGAAIAACSPDYSKVTLTVAAQTGPYIASALKMAGDEWTKKTCGKVNVVEFPWSELYPKIVTSLTSGEDAFDVVSFAPAWTPDFADSLSEMPAAMRQGADWDDIAPVYRERLMVWNGKTLSQSMDGDVHTYTYRIDLFEDPKEKDAFKAKYGYELAIPKTWKEYTDIAEFFTRPDKNLWGTAEAFRRGGQQFWFLFSHVAAYTNHPSNPGSMFFDPDTMAAQVNNPGWVRGLEEYIRVSKLAPPNALNFSFGEVNAAVAGGQVAESIGWGDTGVIAADPKQSKIAGKVGSAILPGSNELYNYKTKQWDKFAEVVYSPFMAFGGWQTAVPATSTKKDAAWNYIQFVTSPAVSGLAAITGGTGVNPYRASHTSNLALWSKLFTDREAKEYLGAQAASIAAKNVALDMRLPGYFSYTEVLEIELSKALAGQVTPKQALDTVATEWNRLTDEFGRDKQRVAYRAAMGLAAK</sequence>
<proteinExistence type="inferred from homology"/>
<organism evidence="6 7">
    <name type="scientific">Azospirillum cavernae</name>
    <dbReference type="NCBI Taxonomy" id="2320860"/>
    <lineage>
        <taxon>Bacteria</taxon>
        <taxon>Pseudomonadati</taxon>
        <taxon>Pseudomonadota</taxon>
        <taxon>Alphaproteobacteria</taxon>
        <taxon>Rhodospirillales</taxon>
        <taxon>Azospirillaceae</taxon>
        <taxon>Azospirillum</taxon>
    </lineage>
</organism>
<evidence type="ECO:0000313" key="7">
    <source>
        <dbReference type="Proteomes" id="UP000283458"/>
    </source>
</evidence>
<dbReference type="InterPro" id="IPR006059">
    <property type="entry name" value="SBP"/>
</dbReference>
<comment type="similarity">
    <text evidence="2">Belongs to the bacterial solute-binding protein 1 family.</text>
</comment>
<dbReference type="PANTHER" id="PTHR43649">
    <property type="entry name" value="ARABINOSE-BINDING PROTEIN-RELATED"/>
    <property type="match status" value="1"/>
</dbReference>
<dbReference type="PANTHER" id="PTHR43649:SF34">
    <property type="entry name" value="ABC TRANSPORTER PERIPLASMIC-BINDING PROTEIN YCJN-RELATED"/>
    <property type="match status" value="1"/>
</dbReference>
<dbReference type="PROSITE" id="PS51257">
    <property type="entry name" value="PROKAR_LIPOPROTEIN"/>
    <property type="match status" value="1"/>
</dbReference>
<feature type="chain" id="PRO_5019111837" evidence="5">
    <location>
        <begin position="25"/>
        <end position="485"/>
    </location>
</feature>
<evidence type="ECO:0000256" key="1">
    <source>
        <dbReference type="ARBA" id="ARBA00004418"/>
    </source>
</evidence>
<reference evidence="6 7" key="1">
    <citation type="submission" date="2018-09" db="EMBL/GenBank/DDBJ databases">
        <authorList>
            <person name="Zhu H."/>
        </authorList>
    </citation>
    <scope>NUCLEOTIDE SEQUENCE [LARGE SCALE GENOMIC DNA]</scope>
    <source>
        <strain evidence="6 7">K2W22B-5</strain>
    </source>
</reference>
<keyword evidence="7" id="KW-1185">Reference proteome</keyword>
<dbReference type="OrthoDB" id="9812682at2"/>
<evidence type="ECO:0000256" key="3">
    <source>
        <dbReference type="ARBA" id="ARBA00022448"/>
    </source>
</evidence>
<dbReference type="Proteomes" id="UP000283458">
    <property type="component" value="Unassembled WGS sequence"/>
</dbReference>
<dbReference type="AlphaFoldDB" id="A0A418VYZ9"/>
<dbReference type="EMBL" id="QYUL01000002">
    <property type="protein sequence ID" value="RJF82345.1"/>
    <property type="molecule type" value="Genomic_DNA"/>
</dbReference>